<dbReference type="Pfam" id="PF13424">
    <property type="entry name" value="TPR_12"/>
    <property type="match status" value="1"/>
</dbReference>
<protein>
    <submittedName>
        <fullName evidence="1">Tetratricopeptide-like helical</fullName>
    </submittedName>
</protein>
<reference evidence="1" key="1">
    <citation type="submission" date="2022-11" db="EMBL/GenBank/DDBJ databases">
        <authorList>
            <person name="Petersen C."/>
        </authorList>
    </citation>
    <scope>NUCLEOTIDE SEQUENCE</scope>
    <source>
        <strain evidence="1">IBT 20477</strain>
    </source>
</reference>
<dbReference type="PANTHER" id="PTHR46082:SF11">
    <property type="entry name" value="AAA+ ATPASE DOMAIN-CONTAINING PROTEIN-RELATED"/>
    <property type="match status" value="1"/>
</dbReference>
<keyword evidence="2" id="KW-1185">Reference proteome</keyword>
<organism evidence="1 2">
    <name type="scientific">Penicillium cf. viridicatum</name>
    <dbReference type="NCBI Taxonomy" id="2972119"/>
    <lineage>
        <taxon>Eukaryota</taxon>
        <taxon>Fungi</taxon>
        <taxon>Dikarya</taxon>
        <taxon>Ascomycota</taxon>
        <taxon>Pezizomycotina</taxon>
        <taxon>Eurotiomycetes</taxon>
        <taxon>Eurotiomycetidae</taxon>
        <taxon>Eurotiales</taxon>
        <taxon>Aspergillaceae</taxon>
        <taxon>Penicillium</taxon>
    </lineage>
</organism>
<reference evidence="1" key="2">
    <citation type="journal article" date="2023" name="IMA Fungus">
        <title>Comparative genomic study of the Penicillium genus elucidates a diverse pangenome and 15 lateral gene transfer events.</title>
        <authorList>
            <person name="Petersen C."/>
            <person name="Sorensen T."/>
            <person name="Nielsen M.R."/>
            <person name="Sondergaard T.E."/>
            <person name="Sorensen J.L."/>
            <person name="Fitzpatrick D.A."/>
            <person name="Frisvad J.C."/>
            <person name="Nielsen K.L."/>
        </authorList>
    </citation>
    <scope>NUCLEOTIDE SEQUENCE</scope>
    <source>
        <strain evidence="1">IBT 20477</strain>
    </source>
</reference>
<dbReference type="Proteomes" id="UP001150942">
    <property type="component" value="Unassembled WGS sequence"/>
</dbReference>
<evidence type="ECO:0000313" key="2">
    <source>
        <dbReference type="Proteomes" id="UP001150942"/>
    </source>
</evidence>
<comment type="caution">
    <text evidence="1">The sequence shown here is derived from an EMBL/GenBank/DDBJ whole genome shotgun (WGS) entry which is preliminary data.</text>
</comment>
<dbReference type="InterPro" id="IPR053137">
    <property type="entry name" value="NLR-like"/>
</dbReference>
<sequence>MDPFGYWSQAEELQLQVKDYLFTKLGPESEYSIAIAFLLSKNYVWQTRNNEARVLQYQVLESAKQLYGPKHPTTLQIMDTLGATCILGSRYREAYRLHQEVIESLSKLEGSSFAISSMKRRLICNDKHMRECKKHWGPTHEKTLETKDNLAGIWGFMGEQHLPLALQMSEEVTLIRKETLGHEHPLTLKSTLTVAKIKTAMNQFEEAEQIFLEGLPIAKRNLGENHLGTLTART</sequence>
<evidence type="ECO:0000313" key="1">
    <source>
        <dbReference type="EMBL" id="KAJ5197430.1"/>
    </source>
</evidence>
<dbReference type="EMBL" id="JAPQKQ010000005">
    <property type="protein sequence ID" value="KAJ5197430.1"/>
    <property type="molecule type" value="Genomic_DNA"/>
</dbReference>
<dbReference type="OrthoDB" id="5086500at2759"/>
<proteinExistence type="predicted"/>
<dbReference type="PANTHER" id="PTHR46082">
    <property type="entry name" value="ATP/GTP-BINDING PROTEIN-RELATED"/>
    <property type="match status" value="1"/>
</dbReference>
<dbReference type="Gene3D" id="1.25.40.10">
    <property type="entry name" value="Tetratricopeptide repeat domain"/>
    <property type="match status" value="2"/>
</dbReference>
<name>A0A9W9JM07_9EURO</name>
<dbReference type="AlphaFoldDB" id="A0A9W9JM07"/>
<accession>A0A9W9JM07</accession>
<dbReference type="Pfam" id="PF13374">
    <property type="entry name" value="TPR_10"/>
    <property type="match status" value="1"/>
</dbReference>
<gene>
    <name evidence="1" type="ORF">N7449_007909</name>
</gene>
<dbReference type="InterPro" id="IPR011990">
    <property type="entry name" value="TPR-like_helical_dom_sf"/>
</dbReference>
<dbReference type="SUPFAM" id="SSF48452">
    <property type="entry name" value="TPR-like"/>
    <property type="match status" value="1"/>
</dbReference>